<feature type="non-terminal residue" evidence="2">
    <location>
        <position position="294"/>
    </location>
</feature>
<comment type="caution">
    <text evidence="2">The sequence shown here is derived from an EMBL/GenBank/DDBJ whole genome shotgun (WGS) entry which is preliminary data.</text>
</comment>
<dbReference type="GO" id="GO:0051015">
    <property type="term" value="F:actin filament binding"/>
    <property type="evidence" value="ECO:0007669"/>
    <property type="project" value="TreeGrafter"/>
</dbReference>
<accession>A0A9P8JYW3</accession>
<reference evidence="2" key="2">
    <citation type="submission" date="2021-08" db="EMBL/GenBank/DDBJ databases">
        <authorList>
            <person name="Gostincar C."/>
            <person name="Sun X."/>
            <person name="Song Z."/>
            <person name="Gunde-Cimerman N."/>
        </authorList>
    </citation>
    <scope>NUCLEOTIDE SEQUENCE</scope>
    <source>
        <strain evidence="2">EXF-9298</strain>
    </source>
</reference>
<dbReference type="SMART" id="SM01007">
    <property type="entry name" value="Aldolase_II"/>
    <property type="match status" value="1"/>
</dbReference>
<evidence type="ECO:0000313" key="2">
    <source>
        <dbReference type="EMBL" id="KAG9986155.1"/>
    </source>
</evidence>
<sequence length="294" mass="32188">MTTTATIIVDDPLKLRSVAGSPDKQQTSVALRLLASGGIPCDGIATLEDIHRKRKWMLEHMAGAFRVFARKGFTEGTAGHISIRDPVQPDTFWINPLGVHFGMLKASDMVQINEEGQVVGGNKVAVNAAGFAIHSAIHKTRPDVNAACHCHSPAGKAWSAFGKPLEIINQDSCLLWNNQEVYKQFGGVVLAKEESVRIAEALGPQSRTMILQNHGLLTCGSTVDEAAYLFTMMEKTCEVQIMADAAGHEKKIIGEEEARFTHEVNADPVTLYTEFQPDFKFEVWKSRGELTNGL</sequence>
<dbReference type="AlphaFoldDB" id="A0A9P8JYW3"/>
<dbReference type="EMBL" id="JAHFXS010000331">
    <property type="protein sequence ID" value="KAG9986155.1"/>
    <property type="molecule type" value="Genomic_DNA"/>
</dbReference>
<proteinExistence type="predicted"/>
<dbReference type="Pfam" id="PF00596">
    <property type="entry name" value="Aldolase_II"/>
    <property type="match status" value="1"/>
</dbReference>
<evidence type="ECO:0000313" key="3">
    <source>
        <dbReference type="Proteomes" id="UP000729357"/>
    </source>
</evidence>
<keyword evidence="3" id="KW-1185">Reference proteome</keyword>
<evidence type="ECO:0000259" key="1">
    <source>
        <dbReference type="SMART" id="SM01007"/>
    </source>
</evidence>
<gene>
    <name evidence="2" type="ORF">KCU98_g4228</name>
</gene>
<dbReference type="Gene3D" id="3.40.225.10">
    <property type="entry name" value="Class II aldolase/adducin N-terminal domain"/>
    <property type="match status" value="1"/>
</dbReference>
<feature type="domain" description="Class II aldolase/adducin N-terminal" evidence="1">
    <location>
        <begin position="59"/>
        <end position="241"/>
    </location>
</feature>
<dbReference type="PANTHER" id="PTHR10672">
    <property type="entry name" value="ADDUCIN"/>
    <property type="match status" value="1"/>
</dbReference>
<dbReference type="InterPro" id="IPR036409">
    <property type="entry name" value="Aldolase_II/adducin_N_sf"/>
</dbReference>
<dbReference type="NCBIfam" id="NF004855">
    <property type="entry name" value="PRK06208.1"/>
    <property type="match status" value="1"/>
</dbReference>
<dbReference type="FunFam" id="3.40.225.10:FF:000009">
    <property type="entry name" value="Class II aldolase/adducin N-terminal"/>
    <property type="match status" value="1"/>
</dbReference>
<dbReference type="Proteomes" id="UP000729357">
    <property type="component" value="Unassembled WGS sequence"/>
</dbReference>
<reference evidence="2" key="1">
    <citation type="journal article" date="2021" name="J Fungi (Basel)">
        <title>Virulence traits and population genomics of the black yeast Aureobasidium melanogenum.</title>
        <authorList>
            <person name="Cernosa A."/>
            <person name="Sun X."/>
            <person name="Gostincar C."/>
            <person name="Fang C."/>
            <person name="Gunde-Cimerman N."/>
            <person name="Song Z."/>
        </authorList>
    </citation>
    <scope>NUCLEOTIDE SEQUENCE</scope>
    <source>
        <strain evidence="2">EXF-9298</strain>
    </source>
</reference>
<dbReference type="SUPFAM" id="SSF53639">
    <property type="entry name" value="AraD/HMP-PK domain-like"/>
    <property type="match status" value="1"/>
</dbReference>
<name>A0A9P8JYW3_AURME</name>
<dbReference type="PANTHER" id="PTHR10672:SF25">
    <property type="entry name" value="MEIOTICALLY UP-REGULATED GENE 14 PROTEIN"/>
    <property type="match status" value="1"/>
</dbReference>
<dbReference type="InterPro" id="IPR001303">
    <property type="entry name" value="Aldolase_II/adducin_N"/>
</dbReference>
<organism evidence="2 3">
    <name type="scientific">Aureobasidium melanogenum</name>
    <name type="common">Aureobasidium pullulans var. melanogenum</name>
    <dbReference type="NCBI Taxonomy" id="46634"/>
    <lineage>
        <taxon>Eukaryota</taxon>
        <taxon>Fungi</taxon>
        <taxon>Dikarya</taxon>
        <taxon>Ascomycota</taxon>
        <taxon>Pezizomycotina</taxon>
        <taxon>Dothideomycetes</taxon>
        <taxon>Dothideomycetidae</taxon>
        <taxon>Dothideales</taxon>
        <taxon>Saccotheciaceae</taxon>
        <taxon>Aureobasidium</taxon>
    </lineage>
</organism>
<dbReference type="GO" id="GO:0005856">
    <property type="term" value="C:cytoskeleton"/>
    <property type="evidence" value="ECO:0007669"/>
    <property type="project" value="TreeGrafter"/>
</dbReference>
<protein>
    <submittedName>
        <fullName evidence="2">Class II aldolase</fullName>
    </submittedName>
</protein>
<dbReference type="InterPro" id="IPR051017">
    <property type="entry name" value="Aldolase-II_Adducin_sf"/>
</dbReference>